<sequence>MHKSVFLLSTCILFLLAAPAIVMAAPMGEEDAAMDNEAITIVGQELTIANQTETAAANQTAANATTANVTENQTVNQTQNMTQQNVTQNQTENNTLVDVINQNQNLTILATAINATNLTETLSTGGPYTCFAPNDEAFGALGNDTINQLLNNTTVLRQILLYHTVQGNYTSEQLLNMTQNQTMNQTMNQTQNQTMNQTQNQTMNQTQNQTANQTQNMTQQQNVTQNQTANQTQNMTPQQNMTQAMTQAQNATELQTLLGLNLTISRNQSTGMLMVNNASVVQPDTNASNGVIHTIDRVLLPPGMTMIRGAAAQNQTMDNESIVIVGNQSTLVIVNDTSPQDSNQTAGGIFQNLTTYNVTLDNQSAQDGQPAAAGVVIVGNQSTLTYINRTV</sequence>
<accession>A0ABT8M5V3</accession>
<dbReference type="InterPro" id="IPR000782">
    <property type="entry name" value="FAS1_domain"/>
</dbReference>
<comment type="caution">
    <text evidence="2">The sequence shown here is derived from an EMBL/GenBank/DDBJ whole genome shotgun (WGS) entry which is preliminary data.</text>
</comment>
<dbReference type="InterPro" id="IPR036378">
    <property type="entry name" value="FAS1_dom_sf"/>
</dbReference>
<name>A0ABT8M5V3_9EURY</name>
<dbReference type="Pfam" id="PF02469">
    <property type="entry name" value="Fasciclin"/>
    <property type="match status" value="2"/>
</dbReference>
<organism evidence="2 3">
    <name type="scientific">Methanoculleus frigidifontis</name>
    <dbReference type="NCBI Taxonomy" id="2584085"/>
    <lineage>
        <taxon>Archaea</taxon>
        <taxon>Methanobacteriati</taxon>
        <taxon>Methanobacteriota</taxon>
        <taxon>Stenosarchaea group</taxon>
        <taxon>Methanomicrobia</taxon>
        <taxon>Methanomicrobiales</taxon>
        <taxon>Methanomicrobiaceae</taxon>
        <taxon>Methanoculleus</taxon>
    </lineage>
</organism>
<dbReference type="Proteomes" id="UP001168338">
    <property type="component" value="Unassembled WGS sequence"/>
</dbReference>
<dbReference type="PROSITE" id="PS50213">
    <property type="entry name" value="FAS1"/>
    <property type="match status" value="1"/>
</dbReference>
<keyword evidence="3" id="KW-1185">Reference proteome</keyword>
<dbReference type="InterPro" id="IPR050904">
    <property type="entry name" value="Adhesion/Biosynth-related"/>
</dbReference>
<evidence type="ECO:0000313" key="3">
    <source>
        <dbReference type="Proteomes" id="UP001168338"/>
    </source>
</evidence>
<dbReference type="RefSeq" id="WP_301662363.1">
    <property type="nucleotide sequence ID" value="NZ_VCYH01000001.1"/>
</dbReference>
<feature type="domain" description="FAS1" evidence="1">
    <location>
        <begin position="93"/>
        <end position="299"/>
    </location>
</feature>
<dbReference type="EMBL" id="VCYH01000001">
    <property type="protein sequence ID" value="MDN7023307.1"/>
    <property type="molecule type" value="Genomic_DNA"/>
</dbReference>
<dbReference type="PANTHER" id="PTHR10900">
    <property type="entry name" value="PERIOSTIN-RELATED"/>
    <property type="match status" value="1"/>
</dbReference>
<evidence type="ECO:0000259" key="1">
    <source>
        <dbReference type="PROSITE" id="PS50213"/>
    </source>
</evidence>
<dbReference type="SMART" id="SM00554">
    <property type="entry name" value="FAS1"/>
    <property type="match status" value="1"/>
</dbReference>
<proteinExistence type="predicted"/>
<reference evidence="2" key="1">
    <citation type="submission" date="2019-05" db="EMBL/GenBank/DDBJ databases">
        <title>Methanoculleus sp. FWC-SCC1, a methanogenic archaeon isolated from deep marine cold seep.</title>
        <authorList>
            <person name="Chen Y.-W."/>
            <person name="Chen S.-C."/>
            <person name="Teng N.-H."/>
            <person name="Lai M.-C."/>
        </authorList>
    </citation>
    <scope>NUCLEOTIDE SEQUENCE</scope>
    <source>
        <strain evidence="2">FWC-SCC1</strain>
    </source>
</reference>
<dbReference type="Gene3D" id="2.30.180.10">
    <property type="entry name" value="FAS1 domain"/>
    <property type="match status" value="2"/>
</dbReference>
<dbReference type="PANTHER" id="PTHR10900:SF77">
    <property type="entry name" value="FI19380P1"/>
    <property type="match status" value="1"/>
</dbReference>
<evidence type="ECO:0000313" key="2">
    <source>
        <dbReference type="EMBL" id="MDN7023307.1"/>
    </source>
</evidence>
<dbReference type="SUPFAM" id="SSF82153">
    <property type="entry name" value="FAS1 domain"/>
    <property type="match status" value="1"/>
</dbReference>
<gene>
    <name evidence="2" type="ORF">FGU65_00065</name>
</gene>
<protein>
    <submittedName>
        <fullName evidence="2">Fasciclin domain-containing protein</fullName>
    </submittedName>
</protein>